<dbReference type="InterPro" id="IPR012429">
    <property type="entry name" value="HGSNAT_cat"/>
</dbReference>
<name>A0A0W0TTN6_9GAMM</name>
<dbReference type="PANTHER" id="PTHR40407">
    <property type="entry name" value="MEMBRANE PROTEIN-LIKE PROTEIN"/>
    <property type="match status" value="1"/>
</dbReference>
<evidence type="ECO:0000313" key="2">
    <source>
        <dbReference type="Proteomes" id="UP000054785"/>
    </source>
</evidence>
<keyword evidence="2" id="KW-1185">Reference proteome</keyword>
<dbReference type="PATRIC" id="fig|45065.4.peg.1601"/>
<evidence type="ECO:0000313" key="1">
    <source>
        <dbReference type="EMBL" id="KTC98789.1"/>
    </source>
</evidence>
<sequence>MQTSCCDTLTTETTAVASTRVPSVDWLRGLIMIMMALCHTRDYIGSSDYENTYWNASLIWRGTSGVDVLHQLFTLIVPGGFFMLMGVSIVFFYTSRRKDGWSLEKSRNHLLLRGMILVLLQFTVLQLFEIIAENTLYFYMGVLFALGICMMVAACVEYVSWRLNTPFLLPLLIIIAIVIPQQLYVNYLQNQHITPNFWQTLLLLGGVMHYGIPLSFDFTPLPWLPGVMTGLMVGHLMRRHPRDFIPIIGRIALIFIGTLAVFMTLNMTLGLKIGDYRDFDPSHTFSVMALLCLSKYPPSINYYLFSCGINLALLYHLDYAARSAMLRTLLSPIRTIGQCALFFYILHWFVYYGLSVALPAKDFSGMQVLATWLFGIAILYPLCALYLRFRQTRPVESLWRMF</sequence>
<accession>A0A0W0TTN6</accession>
<protein>
    <submittedName>
        <fullName evidence="1">Uncharacterized protein</fullName>
    </submittedName>
</protein>
<dbReference type="AlphaFoldDB" id="A0A0W0TTN6"/>
<dbReference type="RefSeq" id="WP_028386279.1">
    <property type="nucleotide sequence ID" value="NZ_CAAAHN010000013.1"/>
</dbReference>
<organism evidence="1 2">
    <name type="scientific">Legionella geestiana</name>
    <dbReference type="NCBI Taxonomy" id="45065"/>
    <lineage>
        <taxon>Bacteria</taxon>
        <taxon>Pseudomonadati</taxon>
        <taxon>Pseudomonadota</taxon>
        <taxon>Gammaproteobacteria</taxon>
        <taxon>Legionellales</taxon>
        <taxon>Legionellaceae</taxon>
        <taxon>Legionella</taxon>
    </lineage>
</organism>
<dbReference type="EMBL" id="LNYC01000056">
    <property type="protein sequence ID" value="KTC98789.1"/>
    <property type="molecule type" value="Genomic_DNA"/>
</dbReference>
<dbReference type="OrthoDB" id="508112at2"/>
<proteinExistence type="predicted"/>
<gene>
    <name evidence="1" type="ORF">Lgee_1478</name>
</gene>
<dbReference type="PANTHER" id="PTHR40407:SF1">
    <property type="entry name" value="HEPARAN-ALPHA-GLUCOSAMINIDE N-ACETYLTRANSFERASE CATALYTIC DOMAIN-CONTAINING PROTEIN"/>
    <property type="match status" value="1"/>
</dbReference>
<dbReference type="Pfam" id="PF07786">
    <property type="entry name" value="HGSNAT_cat"/>
    <property type="match status" value="1"/>
</dbReference>
<dbReference type="STRING" id="45065.Lgee_1478"/>
<reference evidence="1 2" key="1">
    <citation type="submission" date="2015-11" db="EMBL/GenBank/DDBJ databases">
        <title>Genomic analysis of 38 Legionella species identifies large and diverse effector repertoires.</title>
        <authorList>
            <person name="Burstein D."/>
            <person name="Amaro F."/>
            <person name="Zusman T."/>
            <person name="Lifshitz Z."/>
            <person name="Cohen O."/>
            <person name="Gilbert J.A."/>
            <person name="Pupko T."/>
            <person name="Shuman H.A."/>
            <person name="Segal G."/>
        </authorList>
    </citation>
    <scope>NUCLEOTIDE SEQUENCE [LARGE SCALE GENOMIC DNA]</scope>
    <source>
        <strain evidence="1 2">ATCC 49504</strain>
    </source>
</reference>
<dbReference type="Proteomes" id="UP000054785">
    <property type="component" value="Unassembled WGS sequence"/>
</dbReference>
<comment type="caution">
    <text evidence="1">The sequence shown here is derived from an EMBL/GenBank/DDBJ whole genome shotgun (WGS) entry which is preliminary data.</text>
</comment>